<accession>A0A4Q7VHJ1</accession>
<organism evidence="1 2">
    <name type="scientific">Ancylomarina subtilis</name>
    <dbReference type="NCBI Taxonomy" id="1639035"/>
    <lineage>
        <taxon>Bacteria</taxon>
        <taxon>Pseudomonadati</taxon>
        <taxon>Bacteroidota</taxon>
        <taxon>Bacteroidia</taxon>
        <taxon>Marinilabiliales</taxon>
        <taxon>Marinifilaceae</taxon>
        <taxon>Ancylomarina</taxon>
    </lineage>
</organism>
<dbReference type="AlphaFoldDB" id="A0A4Q7VHJ1"/>
<dbReference type="InterPro" id="IPR004027">
    <property type="entry name" value="SEC_C_motif"/>
</dbReference>
<gene>
    <name evidence="1" type="ORF">EV201_0185</name>
</gene>
<evidence type="ECO:0000313" key="1">
    <source>
        <dbReference type="EMBL" id="RZT95562.1"/>
    </source>
</evidence>
<reference evidence="1 2" key="1">
    <citation type="submission" date="2019-02" db="EMBL/GenBank/DDBJ databases">
        <title>Genomic Encyclopedia of Type Strains, Phase IV (KMG-IV): sequencing the most valuable type-strain genomes for metagenomic binning, comparative biology and taxonomic classification.</title>
        <authorList>
            <person name="Goeker M."/>
        </authorList>
    </citation>
    <scope>NUCLEOTIDE SEQUENCE [LARGE SCALE GENOMIC DNA]</scope>
    <source>
        <strain evidence="1 2">DSM 28825</strain>
    </source>
</reference>
<name>A0A4Q7VHJ1_9BACT</name>
<evidence type="ECO:0000313" key="2">
    <source>
        <dbReference type="Proteomes" id="UP000293562"/>
    </source>
</evidence>
<proteinExistence type="predicted"/>
<dbReference type="SUPFAM" id="SSF103642">
    <property type="entry name" value="Sec-C motif"/>
    <property type="match status" value="1"/>
</dbReference>
<dbReference type="Pfam" id="PF02810">
    <property type="entry name" value="SEC-C"/>
    <property type="match status" value="1"/>
</dbReference>
<sequence>MGQIIKLIDENDNGSFIKIYLCGKLRIMIRSTEQAFKTIDTKAQGIPYEAIDYLRNLDSDEALIKKLKYAFENAYNGKVYYSDDLRIMLPAPLWYAVVAEKHLHLDYADDLLNLFSVEEDWDLMNEQAVYLVGQMAKQFPNEFVDKVLEYIEGNIDKESKTPYIFSFEALYYATDKQFDRIFAILDLENFQWLDHYIRILGDIQHPGTLDKFKAMLPKFEGKHTAVELQFYIDVMEGRVTDFVKGLAFCEMRDTEWKNHYQQMEAIFSQSEAPIQTNKKIGRNDPCICGSGKKFKQCCMN</sequence>
<protein>
    <submittedName>
        <fullName evidence="1">SEC-C motif-containing protein</fullName>
    </submittedName>
</protein>
<keyword evidence="2" id="KW-1185">Reference proteome</keyword>
<dbReference type="Gene3D" id="3.10.450.50">
    <property type="match status" value="1"/>
</dbReference>
<dbReference type="Proteomes" id="UP000293562">
    <property type="component" value="Unassembled WGS sequence"/>
</dbReference>
<dbReference type="EMBL" id="SHKN01000001">
    <property type="protein sequence ID" value="RZT95562.1"/>
    <property type="molecule type" value="Genomic_DNA"/>
</dbReference>
<comment type="caution">
    <text evidence="1">The sequence shown here is derived from an EMBL/GenBank/DDBJ whole genome shotgun (WGS) entry which is preliminary data.</text>
</comment>